<sequence length="377" mass="41133">MTRSVDHRANRDWVRRAVRVIEADSRRSADTHLLKVALPAWAEWTGNDGCRVGVDLYVKDESTHPTGSLKHRLARSLFLYALSNGWINEATTVIEASSGSTAVSEAYFAKLIGVPFVAVMASSTSAEKTRLIEREGGRCHLVDNPADVYEVAARLARDLGGHYIDQFTMAERATDWRGNNNIAESIFDQLADERYPIPAWAVVGAGTGGTSATIGRYLRYRGYDTGLCVVDPEYSVFFPAYSSGDGALRSETGSRIEGIGRPRVEPSFVSQVIDRMLAVPDSSSVAAMRFFSELLDRRVGPSTGSNIHGALLLVAEMVAAGEPGSVVTLLCDPGERYGATYFDDDWLATADLHIAEPLTALRQFWADGSWREAGETT</sequence>
<keyword evidence="3" id="KW-0456">Lyase</keyword>
<evidence type="ECO:0000256" key="2">
    <source>
        <dbReference type="ARBA" id="ARBA00022898"/>
    </source>
</evidence>
<dbReference type="InterPro" id="IPR050214">
    <property type="entry name" value="Cys_Synth/Cystath_Beta-Synth"/>
</dbReference>
<dbReference type="HAMAP" id="MF_00868">
    <property type="entry name" value="Cds1"/>
    <property type="match status" value="1"/>
</dbReference>
<feature type="modified residue" description="N6-(pyridoxal phosphate)lysine" evidence="3">
    <location>
        <position position="70"/>
    </location>
</feature>
<dbReference type="Proteomes" id="UP001501035">
    <property type="component" value="Unassembled WGS sequence"/>
</dbReference>
<evidence type="ECO:0000313" key="5">
    <source>
        <dbReference type="EMBL" id="GAA3049380.1"/>
    </source>
</evidence>
<dbReference type="EMBL" id="BAAAVS010000060">
    <property type="protein sequence ID" value="GAA3049380.1"/>
    <property type="molecule type" value="Genomic_DNA"/>
</dbReference>
<dbReference type="InterPro" id="IPR001926">
    <property type="entry name" value="TrpB-like_PALP"/>
</dbReference>
<dbReference type="InterPro" id="IPR036052">
    <property type="entry name" value="TrpB-like_PALP_sf"/>
</dbReference>
<feature type="domain" description="Tryptophan synthase beta chain-like PALP" evidence="4">
    <location>
        <begin position="51"/>
        <end position="332"/>
    </location>
</feature>
<accession>A0ABP6LPX6</accession>
<evidence type="ECO:0000256" key="1">
    <source>
        <dbReference type="ARBA" id="ARBA00001933"/>
    </source>
</evidence>
<comment type="catalytic activity">
    <reaction evidence="3">
        <text>L-cysteine + H2O = hydrogen sulfide + pyruvate + NH4(+) + H(+)</text>
        <dbReference type="Rhea" id="RHEA:24931"/>
        <dbReference type="ChEBI" id="CHEBI:15361"/>
        <dbReference type="ChEBI" id="CHEBI:15377"/>
        <dbReference type="ChEBI" id="CHEBI:15378"/>
        <dbReference type="ChEBI" id="CHEBI:28938"/>
        <dbReference type="ChEBI" id="CHEBI:29919"/>
        <dbReference type="ChEBI" id="CHEBI:35235"/>
        <dbReference type="EC" id="4.4.1.1"/>
    </reaction>
</comment>
<evidence type="ECO:0000313" key="6">
    <source>
        <dbReference type="Proteomes" id="UP001501035"/>
    </source>
</evidence>
<protein>
    <recommendedName>
        <fullName evidence="3">L-cysteine desulfhydrase Cds1</fullName>
        <ecNumber evidence="3">4.4.1.1</ecNumber>
    </recommendedName>
</protein>
<dbReference type="RefSeq" id="WP_290706336.1">
    <property type="nucleotide sequence ID" value="NZ_BAAAVS010000060.1"/>
</dbReference>
<proteinExistence type="inferred from homology"/>
<comment type="similarity">
    <text evidence="3">Belongs to the cysteine synthase/cystathionine beta-synthase family. Cds1 subfamily.</text>
</comment>
<keyword evidence="2 3" id="KW-0663">Pyridoxal phosphate</keyword>
<name>A0ABP6LPX6_9ACTN</name>
<keyword evidence="6" id="KW-1185">Reference proteome</keyword>
<reference evidence="6" key="1">
    <citation type="journal article" date="2019" name="Int. J. Syst. Evol. Microbiol.">
        <title>The Global Catalogue of Microorganisms (GCM) 10K type strain sequencing project: providing services to taxonomists for standard genome sequencing and annotation.</title>
        <authorList>
            <consortium name="The Broad Institute Genomics Platform"/>
            <consortium name="The Broad Institute Genome Sequencing Center for Infectious Disease"/>
            <person name="Wu L."/>
            <person name="Ma J."/>
        </authorList>
    </citation>
    <scope>NUCLEOTIDE SEQUENCE [LARGE SCALE GENOMIC DNA]</scope>
    <source>
        <strain evidence="6">JCM 14234</strain>
    </source>
</reference>
<comment type="function">
    <text evidence="3">A cysteine desulfhydrase that generates hydrogen sulfide, H(2)S. The H(2)S produced by this enzyme modulates the balance between respiration and glycolysis, and contributes to redox homeostasis. Probably eliminates toxic levels of Cys (which can induce oxidative stress).</text>
</comment>
<dbReference type="EC" id="4.4.1.1" evidence="3"/>
<keyword evidence="3" id="KW-0963">Cytoplasm</keyword>
<dbReference type="PANTHER" id="PTHR10314">
    <property type="entry name" value="CYSTATHIONINE BETA-SYNTHASE"/>
    <property type="match status" value="1"/>
</dbReference>
<organism evidence="5 6">
    <name type="scientific">Gordonia defluvii</name>
    <dbReference type="NCBI Taxonomy" id="283718"/>
    <lineage>
        <taxon>Bacteria</taxon>
        <taxon>Bacillati</taxon>
        <taxon>Actinomycetota</taxon>
        <taxon>Actinomycetes</taxon>
        <taxon>Mycobacteriales</taxon>
        <taxon>Gordoniaceae</taxon>
        <taxon>Gordonia</taxon>
    </lineage>
</organism>
<dbReference type="SUPFAM" id="SSF53686">
    <property type="entry name" value="Tryptophan synthase beta subunit-like PLP-dependent enzymes"/>
    <property type="match status" value="1"/>
</dbReference>
<comment type="caution">
    <text evidence="5">The sequence shown here is derived from an EMBL/GenBank/DDBJ whole genome shotgun (WGS) entry which is preliminary data.</text>
</comment>
<dbReference type="Gene3D" id="3.40.50.1100">
    <property type="match status" value="2"/>
</dbReference>
<comment type="cofactor">
    <cofactor evidence="1 3">
        <name>pyridoxal 5'-phosphate</name>
        <dbReference type="ChEBI" id="CHEBI:597326"/>
    </cofactor>
</comment>
<dbReference type="Pfam" id="PF00291">
    <property type="entry name" value="PALP"/>
    <property type="match status" value="1"/>
</dbReference>
<evidence type="ECO:0000256" key="3">
    <source>
        <dbReference type="HAMAP-Rule" id="MF_00868"/>
    </source>
</evidence>
<dbReference type="InterPro" id="IPR047586">
    <property type="entry name" value="Cds1"/>
</dbReference>
<gene>
    <name evidence="3" type="primary">cds1</name>
    <name evidence="5" type="ORF">GCM10010528_30660</name>
</gene>
<evidence type="ECO:0000259" key="4">
    <source>
        <dbReference type="Pfam" id="PF00291"/>
    </source>
</evidence>